<dbReference type="RefSeq" id="WP_075066911.1">
    <property type="nucleotide sequence ID" value="NZ_LKAJ02000001.1"/>
</dbReference>
<dbReference type="EMBL" id="LKAJ01000010">
    <property type="protein sequence ID" value="KRG20555.1"/>
    <property type="molecule type" value="Genomic_DNA"/>
</dbReference>
<organism evidence="13">
    <name type="scientific">Candidatus Berkiella aquae</name>
    <dbReference type="NCBI Taxonomy" id="295108"/>
    <lineage>
        <taxon>Bacteria</taxon>
        <taxon>Pseudomonadati</taxon>
        <taxon>Pseudomonadota</taxon>
        <taxon>Gammaproteobacteria</taxon>
        <taxon>Candidatus Berkiellales</taxon>
        <taxon>Candidatus Berkiellaceae</taxon>
        <taxon>Candidatus Berkiella</taxon>
    </lineage>
</organism>
<feature type="active site" description="Charge relay system; for autoendoproteolytic cleavage activity" evidence="12">
    <location>
        <position position="90"/>
    </location>
</feature>
<dbReference type="GO" id="GO:0005886">
    <property type="term" value="C:plasma membrane"/>
    <property type="evidence" value="ECO:0007669"/>
    <property type="project" value="UniProtKB-SubCell"/>
</dbReference>
<dbReference type="AlphaFoldDB" id="A0A0Q9YIN0"/>
<comment type="subcellular location">
    <subcellularLocation>
        <location evidence="12">Cell membrane</location>
        <topology evidence="12">Peripheral membrane protein</topology>
    </subcellularLocation>
</comment>
<keyword evidence="5 12" id="KW-0443">Lipid metabolism</keyword>
<dbReference type="NCBIfam" id="TIGR00163">
    <property type="entry name" value="PS_decarb"/>
    <property type="match status" value="1"/>
</dbReference>
<comment type="subunit">
    <text evidence="12">Heterodimer of a large membrane-associated beta subunit and a small pyruvoyl-containing alpha subunit.</text>
</comment>
<keyword evidence="8 12" id="KW-0594">Phospholipid biosynthesis</keyword>
<comment type="pathway">
    <text evidence="1">Lipid metabolism.</text>
</comment>
<accession>A0A0Q9YIN0</accession>
<dbReference type="UniPathway" id="UPA00558">
    <property type="reaction ID" value="UER00616"/>
</dbReference>
<comment type="function">
    <text evidence="12">Catalyzes the formation of phosphatidylethanolamine (PtdEtn) from phosphatidylserine (PtdSer).</text>
</comment>
<dbReference type="InterPro" id="IPR003817">
    <property type="entry name" value="PS_Dcarbxylase"/>
</dbReference>
<evidence type="ECO:0000256" key="5">
    <source>
        <dbReference type="ARBA" id="ARBA00023098"/>
    </source>
</evidence>
<gene>
    <name evidence="12 13" type="primary">psd</name>
    <name evidence="14" type="ORF">HT99x_001845</name>
    <name evidence="13" type="ORF">HT99x_02286</name>
</gene>
<evidence type="ECO:0000256" key="4">
    <source>
        <dbReference type="ARBA" id="ARBA00022793"/>
    </source>
</evidence>
<comment type="PTM">
    <text evidence="12">Is synthesized initially as an inactive proenzyme. Formation of the active enzyme involves a self-maturation process in which the active site pyruvoyl group is generated from an internal serine residue via an autocatalytic post-translational modification. Two non-identical subunits are generated from the proenzyme in this reaction, and the pyruvate is formed at the N-terminus of the alpha chain, which is derived from the carboxyl end of the proenzyme. The autoendoproteolytic cleavage occurs by a canonical serine protease mechanism, in which the side chain hydroxyl group of the serine supplies its oxygen atom to form the C-terminus of the beta chain, while the remainder of the serine residue undergoes an oxidative deamination to produce ammonia and the pyruvoyl prosthetic group on the alpha chain. During this reaction, the Ser that is part of the protease active site of the proenzyme becomes the pyruvoyl prosthetic group, which constitutes an essential element of the active site of the mature decarboxylase.</text>
</comment>
<feature type="site" description="Cleavage (non-hydrolytic); by autocatalysis" evidence="12">
    <location>
        <begin position="251"/>
        <end position="252"/>
    </location>
</feature>
<evidence type="ECO:0000256" key="10">
    <source>
        <dbReference type="ARBA" id="ARBA00023264"/>
    </source>
</evidence>
<comment type="cofactor">
    <cofactor evidence="12">
        <name>pyruvate</name>
        <dbReference type="ChEBI" id="CHEBI:15361"/>
    </cofactor>
    <text evidence="12">Binds 1 pyruvoyl group covalently per subunit.</text>
</comment>
<feature type="active site" description="Schiff-base intermediate with substrate; via pyruvic acid; for decarboxylase activity" evidence="12">
    <location>
        <position position="252"/>
    </location>
</feature>
<keyword evidence="7 12" id="KW-0865">Zymogen</keyword>
<evidence type="ECO:0000256" key="7">
    <source>
        <dbReference type="ARBA" id="ARBA00023145"/>
    </source>
</evidence>
<keyword evidence="6 12" id="KW-0472">Membrane</keyword>
<comment type="pathway">
    <text evidence="12">Phospholipid metabolism; phosphatidylethanolamine biosynthesis; phosphatidylethanolamine from CDP-diacylglycerol: step 2/2.</text>
</comment>
<dbReference type="STRING" id="295108.HT99x_02286"/>
<feature type="chain" id="PRO_5043058956" description="Phosphatidylserine decarboxylase beta chain" evidence="12">
    <location>
        <begin position="1"/>
        <end position="251"/>
    </location>
</feature>
<evidence type="ECO:0000313" key="13">
    <source>
        <dbReference type="EMBL" id="KRG20555.1"/>
    </source>
</evidence>
<dbReference type="EMBL" id="LKAJ02000001">
    <property type="protein sequence ID" value="MCS5710164.1"/>
    <property type="molecule type" value="Genomic_DNA"/>
</dbReference>
<reference evidence="13" key="1">
    <citation type="submission" date="2015-09" db="EMBL/GenBank/DDBJ databases">
        <title>Draft Genome Sequences of Two Novel Amoeba-resistant Intranuclear Bacteria, Candidatus Berkiella cookevillensis and Candidatus Berkiella aquae.</title>
        <authorList>
            <person name="Mehari Y.T."/>
            <person name="Arivett B.A."/>
            <person name="Farone A.L."/>
            <person name="Gunderson J.H."/>
            <person name="Farone M.B."/>
        </authorList>
    </citation>
    <scope>NUCLEOTIDE SEQUENCE [LARGE SCALE GENOMIC DNA]</scope>
    <source>
        <strain evidence="13">HT99</strain>
    </source>
</reference>
<dbReference type="InterPro" id="IPR033178">
    <property type="entry name" value="PSD_type1_pro"/>
</dbReference>
<feature type="active site" description="Charge relay system; for autoendoproteolytic cleavage activity" evidence="12">
    <location>
        <position position="146"/>
    </location>
</feature>
<proteinExistence type="inferred from homology"/>
<reference evidence="14" key="3">
    <citation type="submission" date="2021-06" db="EMBL/GenBank/DDBJ databases">
        <title>Genomic Description and Analysis of Intracellular Bacteria, Candidatus Berkiella cookevillensis and Candidatus Berkiella aquae.</title>
        <authorList>
            <person name="Kidane D.T."/>
            <person name="Mehari Y.T."/>
            <person name="Rice F.C."/>
            <person name="Arivett B.A."/>
            <person name="Farone A.L."/>
            <person name="Berk S.G."/>
            <person name="Farone M.B."/>
        </authorList>
    </citation>
    <scope>NUCLEOTIDE SEQUENCE</scope>
    <source>
        <strain evidence="14">HT99</strain>
    </source>
</reference>
<evidence type="ECO:0000256" key="8">
    <source>
        <dbReference type="ARBA" id="ARBA00023209"/>
    </source>
</evidence>
<evidence type="ECO:0000256" key="1">
    <source>
        <dbReference type="ARBA" id="ARBA00005189"/>
    </source>
</evidence>
<keyword evidence="10 12" id="KW-1208">Phospholipid metabolism</keyword>
<feature type="modified residue" description="Pyruvic acid (Ser); by autocatalysis" evidence="12">
    <location>
        <position position="252"/>
    </location>
</feature>
<reference evidence="14" key="2">
    <citation type="journal article" date="2016" name="Genome Announc.">
        <title>Draft Genome Sequences of Two Novel Amoeba-Resistant Intranuclear Bacteria, 'Candidatus Berkiella cookevillensis' and 'Candidatus Berkiella aquae'.</title>
        <authorList>
            <person name="Mehari Y.T."/>
            <person name="Arivett B.A."/>
            <person name="Farone A.L."/>
            <person name="Gunderson J.H."/>
            <person name="Farone M.B."/>
        </authorList>
    </citation>
    <scope>NUCLEOTIDE SEQUENCE</scope>
    <source>
        <strain evidence="14">HT99</strain>
    </source>
</reference>
<evidence type="ECO:0000313" key="15">
    <source>
        <dbReference type="Proteomes" id="UP000051497"/>
    </source>
</evidence>
<evidence type="ECO:0000256" key="3">
    <source>
        <dbReference type="ARBA" id="ARBA00022516"/>
    </source>
</evidence>
<dbReference type="Pfam" id="PF02666">
    <property type="entry name" value="PS_Dcarbxylase"/>
    <property type="match status" value="1"/>
</dbReference>
<feature type="chain" id="PRO_5043058957" description="Phosphatidylserine decarboxylase alpha chain" evidence="12">
    <location>
        <begin position="252"/>
        <end position="285"/>
    </location>
</feature>
<evidence type="ECO:0000256" key="2">
    <source>
        <dbReference type="ARBA" id="ARBA00022475"/>
    </source>
</evidence>
<feature type="active site" description="Charge relay system; for autoendoproteolytic cleavage activity" evidence="12">
    <location>
        <position position="252"/>
    </location>
</feature>
<sequence>MQVPFEVWRQNYLPQHFISWCYGKLSHCQIPWFKNWAIQRFIRLYGINMQEAIEQDATAYPSFHDFFIRHLKPELRPVDHTPNAVCAPCDGVISQIGRIENGTLVQAKNHSYSVSALLGGDIDPKPFQNGHFTTIYLAPKDYHRVHMPCLGTLERMSYLPGDLFSVNPLTATHVDQLFARNERVVSLFKNQEGPFAMVLVGAMIVGNIATRWAGHISSQRNKEPLHIQYPQTQEQHIVLDKGEEMGYFSLGSTVIMLFAENLRWEKEYSQDSRIVVGQRIGQFLP</sequence>
<dbReference type="EC" id="4.1.1.65" evidence="12"/>
<evidence type="ECO:0000256" key="12">
    <source>
        <dbReference type="HAMAP-Rule" id="MF_00662"/>
    </source>
</evidence>
<comment type="caution">
    <text evidence="13">The sequence shown here is derived from an EMBL/GenBank/DDBJ whole genome shotgun (WGS) entry which is preliminary data.</text>
</comment>
<keyword evidence="3 12" id="KW-0444">Lipid biosynthesis</keyword>
<comment type="similarity">
    <text evidence="12">Belongs to the phosphatidylserine decarboxylase family. PSD-B subfamily. Prokaryotic type I sub-subfamily.</text>
</comment>
<protein>
    <recommendedName>
        <fullName evidence="12">Phosphatidylserine decarboxylase proenzyme</fullName>
        <ecNumber evidence="12">4.1.1.65</ecNumber>
    </recommendedName>
    <component>
        <recommendedName>
            <fullName evidence="12">Phosphatidylserine decarboxylase alpha chain</fullName>
        </recommendedName>
    </component>
    <component>
        <recommendedName>
            <fullName evidence="12">Phosphatidylserine decarboxylase beta chain</fullName>
        </recommendedName>
    </component>
</protein>
<keyword evidence="11 12" id="KW-0670">Pyruvate</keyword>
<keyword evidence="4 12" id="KW-0210">Decarboxylase</keyword>
<name>A0A0Q9YIN0_9GAMM</name>
<evidence type="ECO:0000256" key="6">
    <source>
        <dbReference type="ARBA" id="ARBA00023136"/>
    </source>
</evidence>
<dbReference type="InterPro" id="IPR033177">
    <property type="entry name" value="PSD-B"/>
</dbReference>
<evidence type="ECO:0000256" key="9">
    <source>
        <dbReference type="ARBA" id="ARBA00023239"/>
    </source>
</evidence>
<dbReference type="PATRIC" id="fig|1590043.3.peg.2335"/>
<dbReference type="HAMAP" id="MF_00662">
    <property type="entry name" value="PS_decarb_PSD_B_type1"/>
    <property type="match status" value="1"/>
</dbReference>
<keyword evidence="9 12" id="KW-0456">Lyase</keyword>
<dbReference type="Proteomes" id="UP000051497">
    <property type="component" value="Unassembled WGS sequence"/>
</dbReference>
<comment type="catalytic activity">
    <reaction evidence="12">
        <text>a 1,2-diacyl-sn-glycero-3-phospho-L-serine + H(+) = a 1,2-diacyl-sn-glycero-3-phosphoethanolamine + CO2</text>
        <dbReference type="Rhea" id="RHEA:20828"/>
        <dbReference type="ChEBI" id="CHEBI:15378"/>
        <dbReference type="ChEBI" id="CHEBI:16526"/>
        <dbReference type="ChEBI" id="CHEBI:57262"/>
        <dbReference type="ChEBI" id="CHEBI:64612"/>
        <dbReference type="EC" id="4.1.1.65"/>
    </reaction>
</comment>
<dbReference type="GO" id="GO:0004609">
    <property type="term" value="F:phosphatidylserine decarboxylase activity"/>
    <property type="evidence" value="ECO:0007669"/>
    <property type="project" value="UniProtKB-UniRule"/>
</dbReference>
<evidence type="ECO:0000313" key="14">
    <source>
        <dbReference type="EMBL" id="MCS5710164.1"/>
    </source>
</evidence>
<dbReference type="GO" id="GO:0006646">
    <property type="term" value="P:phosphatidylethanolamine biosynthetic process"/>
    <property type="evidence" value="ECO:0007669"/>
    <property type="project" value="UniProtKB-UniRule"/>
</dbReference>
<dbReference type="OrthoDB" id="9802030at2"/>
<keyword evidence="15" id="KW-1185">Reference proteome</keyword>
<evidence type="ECO:0000256" key="11">
    <source>
        <dbReference type="ARBA" id="ARBA00023317"/>
    </source>
</evidence>
<dbReference type="PANTHER" id="PTHR10067:SF6">
    <property type="entry name" value="PHOSPHATIDYLSERINE DECARBOXYLASE PROENZYME, MITOCHONDRIAL"/>
    <property type="match status" value="1"/>
</dbReference>
<dbReference type="PANTHER" id="PTHR10067">
    <property type="entry name" value="PHOSPHATIDYLSERINE DECARBOXYLASE"/>
    <property type="match status" value="1"/>
</dbReference>
<keyword evidence="2 12" id="KW-1003">Cell membrane</keyword>